<protein>
    <submittedName>
        <fullName evidence="2">Uncharacterized protein</fullName>
    </submittedName>
</protein>
<reference evidence="2 3" key="1">
    <citation type="submission" date="2020-01" db="EMBL/GenBank/DDBJ databases">
        <title>Draft genome sequence of Aspergillus udagawae IFM 46972.</title>
        <authorList>
            <person name="Takahashi H."/>
            <person name="Yaguchi T."/>
        </authorList>
    </citation>
    <scope>NUCLEOTIDE SEQUENCE [LARGE SCALE GENOMIC DNA]</scope>
    <source>
        <strain evidence="2 3">IFM 46972</strain>
    </source>
</reference>
<feature type="signal peptide" evidence="1">
    <location>
        <begin position="1"/>
        <end position="19"/>
    </location>
</feature>
<dbReference type="EMBL" id="BLKC01000018">
    <property type="protein sequence ID" value="GFF32094.1"/>
    <property type="molecule type" value="Genomic_DNA"/>
</dbReference>
<gene>
    <name evidence="2" type="ORF">IFM46972_03432</name>
</gene>
<organism evidence="2 3">
    <name type="scientific">Aspergillus udagawae</name>
    <dbReference type="NCBI Taxonomy" id="91492"/>
    <lineage>
        <taxon>Eukaryota</taxon>
        <taxon>Fungi</taxon>
        <taxon>Dikarya</taxon>
        <taxon>Ascomycota</taxon>
        <taxon>Pezizomycotina</taxon>
        <taxon>Eurotiomycetes</taxon>
        <taxon>Eurotiomycetidae</taxon>
        <taxon>Eurotiales</taxon>
        <taxon>Aspergillaceae</taxon>
        <taxon>Aspergillus</taxon>
        <taxon>Aspergillus subgen. Fumigati</taxon>
    </lineage>
</organism>
<evidence type="ECO:0000313" key="2">
    <source>
        <dbReference type="EMBL" id="GFF32094.1"/>
    </source>
</evidence>
<comment type="caution">
    <text evidence="2">The sequence shown here is derived from an EMBL/GenBank/DDBJ whole genome shotgun (WGS) entry which is preliminary data.</text>
</comment>
<accession>A0A8H3NHY9</accession>
<name>A0A8H3NHY9_9EURO</name>
<evidence type="ECO:0000256" key="1">
    <source>
        <dbReference type="SAM" id="SignalP"/>
    </source>
</evidence>
<sequence length="718" mass="76035">MTLLKLALVCTCVAPLILAQQQVLRQSRRFTLDDVVPSTDPISRQVKCCPEGTQFDGKTCSLGIPTCADPSTYYSDGLCVSTTPPRCDKGTFNGKTCVSTTPPECPAPYRRKGATCISDQAPDCGADFYLDEGLCKSTTQPRCDEGSLKGNVCVKPPRCPDPSATLSNGVCIQAGAPDCGSTARFDPASGHCVAHLDPQCPSGLVRQGDLCISQDGPQCPSGLTYQESTQSCVGSKPPQCPKGVPRQGDWCVQVSTPDCPLDTVLSTDRASNTARCCPVSMAWDGERCVTKPDSHGQCPSDTYLDNGLCKKPGNAQGDCAVGTLNPSGTQCVLSVPAQCPKGLVADGDTCRSTKGPQCPPKMTKKGNDCISDEGPTCTGSNTRLENGQCVTTTTPSCRPNYQWDGQNCVSEDHPGCEFPGTWDGQACVLPGSPTCSGTNTVPVPVNGSCIAQFRPRCQPPTVESNGVCLVDQKVKCKEGVFNGQDCVLSDKPRCPPRTTPSGDKCVATSTPNCQTGYKWVGGQCVSIDADPCGDGFREENGQCVSDTKPECTGTSYLDGDHCVGGKPSCADGVFDNGDCVSDELPQCTPPKIFKNGQCVEIHAPACYPPFVFDPVKNTCVDVQGPRCPQGQVYHGGKCVLVPDQDCLEYEWCPALPVIAQSLKFLMHGLNLLRVVAYLMSATCVMRNQFSDPNFVMGLSLLAAYETSKILDMVGSESG</sequence>
<dbReference type="Proteomes" id="UP000465221">
    <property type="component" value="Unassembled WGS sequence"/>
</dbReference>
<dbReference type="PANTHER" id="PTHR37157:SF4">
    <property type="entry name" value="EB DOMAIN-CONTAINING PROTEIN"/>
    <property type="match status" value="1"/>
</dbReference>
<keyword evidence="1" id="KW-0732">Signal</keyword>
<feature type="chain" id="PRO_5034338992" evidence="1">
    <location>
        <begin position="20"/>
        <end position="718"/>
    </location>
</feature>
<dbReference type="PANTHER" id="PTHR37157">
    <property type="entry name" value="PRION-LIKE-(Q/N-RICH) DOMAIN-BEARING PROTEIN 25"/>
    <property type="match status" value="1"/>
</dbReference>
<evidence type="ECO:0000313" key="3">
    <source>
        <dbReference type="Proteomes" id="UP000465221"/>
    </source>
</evidence>
<dbReference type="AlphaFoldDB" id="A0A8H3NHY9"/>
<proteinExistence type="predicted"/>